<feature type="region of interest" description="Disordered" evidence="2">
    <location>
        <begin position="1"/>
        <end position="23"/>
    </location>
</feature>
<dbReference type="Gene3D" id="1.10.510.10">
    <property type="entry name" value="Transferase(Phosphotransferase) domain 1"/>
    <property type="match status" value="1"/>
</dbReference>
<dbReference type="EMBL" id="AP018216">
    <property type="protein sequence ID" value="BAY71567.1"/>
    <property type="molecule type" value="Genomic_DNA"/>
</dbReference>
<evidence type="ECO:0000259" key="3">
    <source>
        <dbReference type="Pfam" id="PF03109"/>
    </source>
</evidence>
<dbReference type="InterPro" id="IPR004147">
    <property type="entry name" value="ABC1_dom"/>
</dbReference>
<dbReference type="InterPro" id="IPR050154">
    <property type="entry name" value="UbiB_kinase"/>
</dbReference>
<sequence>MRVNTQKDTVNFPEEEADKGVGQYQPGQLKRYNPDAIARYYRFRPWLAWGRLFKITWSFAMFVLGLKWDEWQNQVEQNKGKRATQLRELLTRLGPTFIKVGQALSTRPDLIRKDFLEELIKLQDQLPAFDNAIAYHIIESELDRPISDIYSELSPTPVAAASLGQVYRGRLLSGEEVAVKVQRPHLRPTLTLDLYLMRWTASWLAPWLPLNLGHDLTLIVDEFGTKLFEEIDYLNEGRNAEKFAHNFRNDTQVKVPSIYWRFTSSRVLTLEWINGFKLTDTDSIRKAGLDPEAIISIGVTSGLQQLLEYGFFHADPHPGNLFAMPDGRMAYIDFGMMDQLEENSKERLVDALVHLVNKDYSDLALDFVNLGFLTADTNIAPIIPALETVLGNAIGKNVSDFNFKTITDQFSELMYEYPFRVPAKFALIIRSLVTQEGIALSLNRNFKIVDVGYPYVARRLLTGESPELRRRLLNVLFKDGRFQWQRLENLIAIARSDNNFDVLPTARMGLQFLLSDEGQFLRRQLVLALTEDDRLHTEEVQRLWSLVKDDLQPNRIFNVAIGLLTDLSREGVAAILPQATSFGFFDESQAKN</sequence>
<accession>A0A1Z4KRK4</accession>
<dbReference type="CDD" id="cd05121">
    <property type="entry name" value="ABC1_ADCK3-like"/>
    <property type="match status" value="1"/>
</dbReference>
<reference evidence="4 5" key="1">
    <citation type="submission" date="2017-06" db="EMBL/GenBank/DDBJ databases">
        <title>Genome sequencing of cyanobaciteial culture collection at National Institute for Environmental Studies (NIES).</title>
        <authorList>
            <person name="Hirose Y."/>
            <person name="Shimura Y."/>
            <person name="Fujisawa T."/>
            <person name="Nakamura Y."/>
            <person name="Kawachi M."/>
        </authorList>
    </citation>
    <scope>NUCLEOTIDE SEQUENCE [LARGE SCALE GENOMIC DNA]</scope>
    <source>
        <strain evidence="4 5">NIES-23</strain>
    </source>
</reference>
<dbReference type="AlphaFoldDB" id="A0A1Z4KRK4"/>
<organism evidence="4 5">
    <name type="scientific">Trichormus variabilis NIES-23</name>
    <dbReference type="NCBI Taxonomy" id="1973479"/>
    <lineage>
        <taxon>Bacteria</taxon>
        <taxon>Bacillati</taxon>
        <taxon>Cyanobacteriota</taxon>
        <taxon>Cyanophyceae</taxon>
        <taxon>Nostocales</taxon>
        <taxon>Nostocaceae</taxon>
        <taxon>Trichormus</taxon>
    </lineage>
</organism>
<name>A0A1Z4KRK4_ANAVA</name>
<dbReference type="PANTHER" id="PTHR10566">
    <property type="entry name" value="CHAPERONE-ACTIVITY OF BC1 COMPLEX CABC1 -RELATED"/>
    <property type="match status" value="1"/>
</dbReference>
<comment type="similarity">
    <text evidence="1">Belongs to the protein kinase superfamily. ADCK protein kinase family.</text>
</comment>
<evidence type="ECO:0000313" key="5">
    <source>
        <dbReference type="Proteomes" id="UP000217507"/>
    </source>
</evidence>
<dbReference type="Pfam" id="PF03109">
    <property type="entry name" value="ABC1"/>
    <property type="match status" value="1"/>
</dbReference>
<evidence type="ECO:0000256" key="2">
    <source>
        <dbReference type="SAM" id="MobiDB-lite"/>
    </source>
</evidence>
<gene>
    <name evidence="4" type="ORF">NIES23_43870</name>
</gene>
<dbReference type="PANTHER" id="PTHR10566:SF128">
    <property type="entry name" value="UBIB DOMAIN CONTAINING KINASE"/>
    <property type="match status" value="1"/>
</dbReference>
<dbReference type="SUPFAM" id="SSF56112">
    <property type="entry name" value="Protein kinase-like (PK-like)"/>
    <property type="match status" value="1"/>
</dbReference>
<proteinExistence type="inferred from homology"/>
<dbReference type="InterPro" id="IPR011009">
    <property type="entry name" value="Kinase-like_dom_sf"/>
</dbReference>
<evidence type="ECO:0000256" key="1">
    <source>
        <dbReference type="ARBA" id="ARBA00009670"/>
    </source>
</evidence>
<dbReference type="Proteomes" id="UP000217507">
    <property type="component" value="Chromosome"/>
</dbReference>
<feature type="domain" description="ABC1 atypical kinase-like" evidence="3">
    <location>
        <begin position="121"/>
        <end position="363"/>
    </location>
</feature>
<evidence type="ECO:0000313" key="4">
    <source>
        <dbReference type="EMBL" id="BAY71567.1"/>
    </source>
</evidence>
<protein>
    <submittedName>
        <fullName evidence="4">ABC-1 domain-containing protein</fullName>
    </submittedName>
</protein>